<feature type="transmembrane region" description="Helical" evidence="5">
    <location>
        <begin position="211"/>
        <end position="233"/>
    </location>
</feature>
<dbReference type="EMBL" id="OZ004257">
    <property type="protein sequence ID" value="CAK7909475.1"/>
    <property type="molecule type" value="Genomic_DNA"/>
</dbReference>
<evidence type="ECO:0000256" key="3">
    <source>
        <dbReference type="ARBA" id="ARBA00022989"/>
    </source>
</evidence>
<sequence length="505" mass="57122">MPLPDWIITLSGWSSLIASLIIFSSIFLHLLNYRKPFDQRLMIRIQLIVPLFAASCFAMLVDPGSVFNRFVLEPTREIYEAFVIYTFFSLLTQMLGGERNIIIRTSGREPVPHPGLVGYIFPDLDISDPHTFMNVKRGILQYVWLKPIICFSILFTEVAGVYNVNDTSITSVYLWLTIIYNASVSLSLYCLAIFWKILWTDLKPFEPVGKFLCVKLIIFASYWQGILLAIFNMCGWLPQGNEDGSNTNIGTSIQNALLCVELIFFAIGHWYSFSYVPFTISHIPNGRLQFWYALKDVLGVKDLVHDFQLTFYGDYYKDYKQFDSVEALIAHPDSRGRMSRINQGLRYHSDGTQKHWLGGSTLDRNVKVLSSENLSTSESQAFQFGEDTSSNMPPNDVRVAAATAAAASGGHTSGDSTSHRSIQSTLGLDSFAKEQLDEDEQYYVAATSVINNYNLDQREVKRLLNYPIVDEVVDGHLFGHKVKKLRAERLRQQQTSGTGDYGSMA</sequence>
<feature type="transmembrane region" description="Helical" evidence="5">
    <location>
        <begin position="253"/>
        <end position="273"/>
    </location>
</feature>
<evidence type="ECO:0000313" key="6">
    <source>
        <dbReference type="EMBL" id="CAK7909475.1"/>
    </source>
</evidence>
<keyword evidence="2 5" id="KW-0812">Transmembrane</keyword>
<keyword evidence="4 5" id="KW-0472">Membrane</keyword>
<comment type="subcellular location">
    <subcellularLocation>
        <location evidence="1">Membrane</location>
        <topology evidence="1">Multi-pass membrane protein</topology>
    </subcellularLocation>
</comment>
<keyword evidence="3 5" id="KW-1133">Transmembrane helix</keyword>
<feature type="transmembrane region" description="Helical" evidence="5">
    <location>
        <begin position="43"/>
        <end position="61"/>
    </location>
</feature>
<feature type="transmembrane region" description="Helical" evidence="5">
    <location>
        <begin position="174"/>
        <end position="199"/>
    </location>
</feature>
<evidence type="ECO:0008006" key="8">
    <source>
        <dbReference type="Google" id="ProtNLM"/>
    </source>
</evidence>
<reference evidence="6 7" key="1">
    <citation type="submission" date="2024-01" db="EMBL/GenBank/DDBJ databases">
        <authorList>
            <consortium name="Genoscope - CEA"/>
            <person name="William W."/>
        </authorList>
    </citation>
    <scope>NUCLEOTIDE SEQUENCE [LARGE SCALE GENOMIC DNA]</scope>
    <source>
        <strain evidence="6 7">29B2s-10</strain>
    </source>
</reference>
<dbReference type="PANTHER" id="PTHR23423">
    <property type="entry name" value="ORGANIC SOLUTE TRANSPORTER-RELATED"/>
    <property type="match status" value="1"/>
</dbReference>
<dbReference type="Pfam" id="PF03619">
    <property type="entry name" value="Solute_trans_a"/>
    <property type="match status" value="1"/>
</dbReference>
<evidence type="ECO:0000256" key="2">
    <source>
        <dbReference type="ARBA" id="ARBA00022692"/>
    </source>
</evidence>
<evidence type="ECO:0000256" key="4">
    <source>
        <dbReference type="ARBA" id="ARBA00023136"/>
    </source>
</evidence>
<dbReference type="InterPro" id="IPR005178">
    <property type="entry name" value="Ostalpha/TMEM184C"/>
</dbReference>
<feature type="transmembrane region" description="Helical" evidence="5">
    <location>
        <begin position="6"/>
        <end position="31"/>
    </location>
</feature>
<evidence type="ECO:0000256" key="5">
    <source>
        <dbReference type="SAM" id="Phobius"/>
    </source>
</evidence>
<dbReference type="Proteomes" id="UP001497600">
    <property type="component" value="Chromosome E"/>
</dbReference>
<evidence type="ECO:0000313" key="7">
    <source>
        <dbReference type="Proteomes" id="UP001497600"/>
    </source>
</evidence>
<organism evidence="6 7">
    <name type="scientific">[Candida] anglica</name>
    <dbReference type="NCBI Taxonomy" id="148631"/>
    <lineage>
        <taxon>Eukaryota</taxon>
        <taxon>Fungi</taxon>
        <taxon>Dikarya</taxon>
        <taxon>Ascomycota</taxon>
        <taxon>Saccharomycotina</taxon>
        <taxon>Pichiomycetes</taxon>
        <taxon>Debaryomycetaceae</taxon>
        <taxon>Kurtzmaniella</taxon>
    </lineage>
</organism>
<accession>A0ABP0EG36</accession>
<name>A0ABP0EG36_9ASCO</name>
<dbReference type="SMART" id="SM01417">
    <property type="entry name" value="Solute_trans_a"/>
    <property type="match status" value="1"/>
</dbReference>
<protein>
    <recommendedName>
        <fullName evidence="8">DUF300-domain-containing protein</fullName>
    </recommendedName>
</protein>
<feature type="transmembrane region" description="Helical" evidence="5">
    <location>
        <begin position="81"/>
        <end position="98"/>
    </location>
</feature>
<evidence type="ECO:0000256" key="1">
    <source>
        <dbReference type="ARBA" id="ARBA00004141"/>
    </source>
</evidence>
<proteinExistence type="predicted"/>
<gene>
    <name evidence="6" type="ORF">CAAN4_E15082</name>
</gene>
<feature type="transmembrane region" description="Helical" evidence="5">
    <location>
        <begin position="143"/>
        <end position="162"/>
    </location>
</feature>
<keyword evidence="7" id="KW-1185">Reference proteome</keyword>